<dbReference type="InterPro" id="IPR036249">
    <property type="entry name" value="Thioredoxin-like_sf"/>
</dbReference>
<gene>
    <name evidence="2" type="ORF">BES08_20150</name>
</gene>
<dbReference type="GO" id="GO:0016491">
    <property type="term" value="F:oxidoreductase activity"/>
    <property type="evidence" value="ECO:0007669"/>
    <property type="project" value="InterPro"/>
</dbReference>
<dbReference type="Gene3D" id="3.40.30.10">
    <property type="entry name" value="Glutaredoxin"/>
    <property type="match status" value="1"/>
</dbReference>
<dbReference type="CDD" id="cd03024">
    <property type="entry name" value="DsbA_FrnE"/>
    <property type="match status" value="1"/>
</dbReference>
<accession>A0A1D8AAQ6</accession>
<evidence type="ECO:0000313" key="2">
    <source>
        <dbReference type="EMBL" id="AOR79191.1"/>
    </source>
</evidence>
<evidence type="ECO:0000313" key="3">
    <source>
        <dbReference type="Proteomes" id="UP000094626"/>
    </source>
</evidence>
<dbReference type="EMBL" id="CP017076">
    <property type="protein sequence ID" value="AOR79191.1"/>
    <property type="molecule type" value="Genomic_DNA"/>
</dbReference>
<dbReference type="KEGG" id="nre:BES08_20150"/>
<dbReference type="SUPFAM" id="SSF52833">
    <property type="entry name" value="Thioredoxin-like"/>
    <property type="match status" value="1"/>
</dbReference>
<keyword evidence="3" id="KW-1185">Reference proteome</keyword>
<reference evidence="3" key="1">
    <citation type="journal article" date="2017" name="J. Biotechnol.">
        <title>Complete genome sequence of Novosphingobium resinovorum SA1, a versatile xenobiotic-degrading bacterium capable of utilizing sulfanilic acid.</title>
        <authorList>
            <person name="Hegedus B."/>
            <person name="Kos P.B."/>
            <person name="Balint B."/>
            <person name="Maroti G."/>
            <person name="Gan H.M."/>
            <person name="Perei K."/>
            <person name="Rakhely G."/>
        </authorList>
    </citation>
    <scope>NUCLEOTIDE SEQUENCE [LARGE SCALE GENOMIC DNA]</scope>
    <source>
        <strain evidence="3">SA1</strain>
    </source>
</reference>
<geneLocation type="plasmid" evidence="2 3">
    <name>pSA1</name>
</geneLocation>
<dbReference type="RefSeq" id="WP_069709403.1">
    <property type="nucleotide sequence ID" value="NZ_CP017076.1"/>
</dbReference>
<dbReference type="Proteomes" id="UP000094626">
    <property type="component" value="Plasmid pSA1"/>
</dbReference>
<dbReference type="AlphaFoldDB" id="A0A1D8AAQ6"/>
<evidence type="ECO:0000259" key="1">
    <source>
        <dbReference type="Pfam" id="PF01323"/>
    </source>
</evidence>
<protein>
    <submittedName>
        <fullName evidence="2">Disulfide bond formation protein DsbA</fullName>
    </submittedName>
</protein>
<dbReference type="OrthoDB" id="9799122at2"/>
<organism evidence="2 3">
    <name type="scientific">Novosphingobium resinovorum</name>
    <dbReference type="NCBI Taxonomy" id="158500"/>
    <lineage>
        <taxon>Bacteria</taxon>
        <taxon>Pseudomonadati</taxon>
        <taxon>Pseudomonadota</taxon>
        <taxon>Alphaproteobacteria</taxon>
        <taxon>Sphingomonadales</taxon>
        <taxon>Sphingomonadaceae</taxon>
        <taxon>Novosphingobium</taxon>
    </lineage>
</organism>
<dbReference type="InterPro" id="IPR001853">
    <property type="entry name" value="DSBA-like_thioredoxin_dom"/>
</dbReference>
<name>A0A1D8AAQ6_9SPHN</name>
<dbReference type="PANTHER" id="PTHR13887:SF41">
    <property type="entry name" value="THIOREDOXIN SUPERFAMILY PROTEIN"/>
    <property type="match status" value="1"/>
</dbReference>
<keyword evidence="2" id="KW-0614">Plasmid</keyword>
<sequence>MPQQLKIDFVSDVACPWCVIGLKGLEAALERLEGEVTAEIHFQPFELNPNMGSEGQNLREHIAQKYGSTPEQSAASRAVLQERAASVGFTIAMNDESRIYNTFDAHRLLHWAGEQGRQSELKHALFEAYFTQGANVSRHEVLLDVAARAGLDTLRAAEILAGDEFASAVRDDEELWRSRGISSVPAIVIDEKYLVSGGQPVEVFEDVLKKIAAERVAVTQ</sequence>
<dbReference type="Pfam" id="PF01323">
    <property type="entry name" value="DSBA"/>
    <property type="match status" value="1"/>
</dbReference>
<feature type="domain" description="DSBA-like thioredoxin" evidence="1">
    <location>
        <begin position="7"/>
        <end position="208"/>
    </location>
</feature>
<proteinExistence type="predicted"/>
<dbReference type="PANTHER" id="PTHR13887">
    <property type="entry name" value="GLUTATHIONE S-TRANSFERASE KAPPA"/>
    <property type="match status" value="1"/>
</dbReference>